<protein>
    <recommendedName>
        <fullName evidence="3">CoA protein activase</fullName>
    </recommendedName>
</protein>
<comment type="caution">
    <text evidence="1">The sequence shown here is derived from an EMBL/GenBank/DDBJ whole genome shotgun (WGS) entry which is preliminary data.</text>
</comment>
<dbReference type="RefSeq" id="WP_020072207.1">
    <property type="nucleotide sequence ID" value="NZ_JBKWRC010000004.1"/>
</dbReference>
<sequence>MDKQLVFSFPHMGDYHVVIRSMLGELFPGQRVISAPPTTQRTLELGGKYSPDFVCSPFKYNMGNYIEALEAGANVLLQTGLGCRYGYYGEVQEQILRDLGYEFDFLCFSRAHVKPEKIYRVLRNLGCPLSMREILGVMMRTAESLRIMDALDYYIRENVGFEIVPGSFEKLQKQLLKELSEPQTMLRLERLKQGYARAAGEIPVKKSAMPLRVGVIGELYTLMEPFSNFYLEKQLARRNISVSRRMSVSFLLFGKKDRISLRESGGYLKYTVGANGVDSVCQAKRYAELGYDGLIHMKSFGCIPELNVMPALTRLEQDYGIPILHLSFDANTSEVGVETRLEAFADMIDMRRKKAYGTARVSGG</sequence>
<evidence type="ECO:0000313" key="1">
    <source>
        <dbReference type="EMBL" id="MBE6833997.1"/>
    </source>
</evidence>
<organism evidence="1 2">
    <name type="scientific">Faecalispora sporosphaeroides</name>
    <dbReference type="NCBI Taxonomy" id="1549"/>
    <lineage>
        <taxon>Bacteria</taxon>
        <taxon>Bacillati</taxon>
        <taxon>Bacillota</taxon>
        <taxon>Clostridia</taxon>
        <taxon>Eubacteriales</taxon>
        <taxon>Oscillospiraceae</taxon>
        <taxon>Faecalispora</taxon>
    </lineage>
</organism>
<proteinExistence type="predicted"/>
<accession>A0A928KYY6</accession>
<dbReference type="InterPro" id="IPR051805">
    <property type="entry name" value="Dehydratase_Activator_Redct"/>
</dbReference>
<gene>
    <name evidence="1" type="ORF">E7512_10575</name>
</gene>
<dbReference type="PANTHER" id="PTHR32329">
    <property type="entry name" value="BIFUNCTIONAL PROTEIN [INCLUDES 2-HYDROXYACYL-COA DEHYDRATASE (N-TER) AND ITS ACTIVATOR DOMAIN (C_TERM)-RELATED"/>
    <property type="match status" value="1"/>
</dbReference>
<reference evidence="1" key="1">
    <citation type="submission" date="2019-04" db="EMBL/GenBank/DDBJ databases">
        <title>Evolution of Biomass-Degrading Anaerobic Consortia Revealed by Metagenomics.</title>
        <authorList>
            <person name="Peng X."/>
        </authorList>
    </citation>
    <scope>NUCLEOTIDE SEQUENCE</scope>
    <source>
        <strain evidence="1">SIG551</strain>
    </source>
</reference>
<dbReference type="AlphaFoldDB" id="A0A928KYY6"/>
<dbReference type="EMBL" id="SVNY01000005">
    <property type="protein sequence ID" value="MBE6833997.1"/>
    <property type="molecule type" value="Genomic_DNA"/>
</dbReference>
<dbReference type="Proteomes" id="UP000754750">
    <property type="component" value="Unassembled WGS sequence"/>
</dbReference>
<dbReference type="PANTHER" id="PTHR32329:SF2">
    <property type="entry name" value="BIFUNCTIONAL PROTEIN [INCLUDES 2-HYDROXYACYL-COA DEHYDRATASE (N-TER) AND ITS ACTIVATOR DOMAIN (C_TERM)"/>
    <property type="match status" value="1"/>
</dbReference>
<dbReference type="Gene3D" id="3.40.50.11900">
    <property type="match status" value="1"/>
</dbReference>
<evidence type="ECO:0000313" key="2">
    <source>
        <dbReference type="Proteomes" id="UP000754750"/>
    </source>
</evidence>
<name>A0A928KYY6_9FIRM</name>
<evidence type="ECO:0008006" key="3">
    <source>
        <dbReference type="Google" id="ProtNLM"/>
    </source>
</evidence>